<comment type="caution">
    <text evidence="2">The sequence shown here is derived from an EMBL/GenBank/DDBJ whole genome shotgun (WGS) entry which is preliminary data.</text>
</comment>
<dbReference type="Pfam" id="PF13424">
    <property type="entry name" value="TPR_12"/>
    <property type="match status" value="1"/>
</dbReference>
<dbReference type="InterPro" id="IPR002182">
    <property type="entry name" value="NB-ARC"/>
</dbReference>
<dbReference type="PRINTS" id="PR00364">
    <property type="entry name" value="DISEASERSIST"/>
</dbReference>
<keyword evidence="3" id="KW-1185">Reference proteome</keyword>
<dbReference type="Pfam" id="PF00931">
    <property type="entry name" value="NB-ARC"/>
    <property type="match status" value="1"/>
</dbReference>
<evidence type="ECO:0000313" key="2">
    <source>
        <dbReference type="EMBL" id="KAB8185182.1"/>
    </source>
</evidence>
<dbReference type="PROSITE" id="PS50005">
    <property type="entry name" value="TPR"/>
    <property type="match status" value="1"/>
</dbReference>
<dbReference type="Gene3D" id="1.25.40.10">
    <property type="entry name" value="Tetratricopeptide repeat domain"/>
    <property type="match status" value="1"/>
</dbReference>
<dbReference type="Proteomes" id="UP000312512">
    <property type="component" value="Unassembled WGS sequence"/>
</dbReference>
<gene>
    <name evidence="2" type="ORF">FH608_047710</name>
</gene>
<dbReference type="InterPro" id="IPR027417">
    <property type="entry name" value="P-loop_NTPase"/>
</dbReference>
<evidence type="ECO:0000313" key="3">
    <source>
        <dbReference type="Proteomes" id="UP000312512"/>
    </source>
</evidence>
<dbReference type="PANTHER" id="PTHR47691">
    <property type="entry name" value="REGULATOR-RELATED"/>
    <property type="match status" value="1"/>
</dbReference>
<dbReference type="SMART" id="SM00382">
    <property type="entry name" value="AAA"/>
    <property type="match status" value="1"/>
</dbReference>
<sequence>MLALHGDERVWEWMRLMALERPKPAQLPSAIATFTGREAEVERLCALLADGAERVVAISGPAGIGKSALALQVAHHISHHFPDGQLYVNLQGSAPGTDPLPPAEVLGRFLRSMGVAAPAALGEQEEAVATFRSLTHGKRLLVLLDNAASAEQVRHLLPGSATCGVLITSRRMLSAIDAASHCQLRGLSRDEAGALLARLLGADRLDREAEAVAEVIPLCGELPLALSIVAARLRGRPDLPVRALADRLAGEQRRLAELEIDDQAVRASFLVSYEDLGDGPAARLFRLLGLLDGPDFGVPVAAALAELPEGRTAALLDQLLENQLVVSDAPGRYHMHDLLRLLARELATEQESEQARASAVRRALHCHLATARRAALSVEPMIAWRIDFVPDALVHPGVPLESVEAVNTWLDTEIENLVAAARQAVTSADPAIAAYLSACLNTPLEQRARWGEQLALGRLALEAAGSTGDLRQAGLGHNDLGWALHALGKPAEALASFDRALDAWRPIGYDTGQALALNGRGAALRSLERHEESLAALEQARTMWHRSGHARHEASCLTGIGLTRQRLGRHDEAVAAHREALSLARESDARVTEVMALGNLGEAHRLAGQVDEAVTCFQEALCLDRRRGLSGTYWEAEHLWGLGRATGDRACLNRSAAILHELGLITYREARAIGLDADPATPDAISRQL</sequence>
<dbReference type="InterPro" id="IPR003593">
    <property type="entry name" value="AAA+_ATPase"/>
</dbReference>
<feature type="domain" description="AAA+ ATPase" evidence="1">
    <location>
        <begin position="52"/>
        <end position="215"/>
    </location>
</feature>
<dbReference type="EMBL" id="VDLX02000031">
    <property type="protein sequence ID" value="KAB8185182.1"/>
    <property type="molecule type" value="Genomic_DNA"/>
</dbReference>
<reference evidence="2 3" key="1">
    <citation type="submission" date="2019-10" db="EMBL/GenBank/DDBJ databases">
        <title>Nonomuraea sp. nov., isolated from Phyllanthus amarus.</title>
        <authorList>
            <person name="Klykleung N."/>
            <person name="Tanasupawat S."/>
        </authorList>
    </citation>
    <scope>NUCLEOTIDE SEQUENCE [LARGE SCALE GENOMIC DNA]</scope>
    <source>
        <strain evidence="2 3">PA1-10</strain>
    </source>
</reference>
<dbReference type="AlphaFoldDB" id="A0A5C4V2N1"/>
<organism evidence="2 3">
    <name type="scientific">Nonomuraea phyllanthi</name>
    <dbReference type="NCBI Taxonomy" id="2219224"/>
    <lineage>
        <taxon>Bacteria</taxon>
        <taxon>Bacillati</taxon>
        <taxon>Actinomycetota</taxon>
        <taxon>Actinomycetes</taxon>
        <taxon>Streptosporangiales</taxon>
        <taxon>Streptosporangiaceae</taxon>
        <taxon>Nonomuraea</taxon>
    </lineage>
</organism>
<name>A0A5C4V2N1_9ACTN</name>
<dbReference type="InterPro" id="IPR011990">
    <property type="entry name" value="TPR-like_helical_dom_sf"/>
</dbReference>
<protein>
    <submittedName>
        <fullName evidence="2">Tetratricopeptide repeat protein</fullName>
    </submittedName>
</protein>
<evidence type="ECO:0000259" key="1">
    <source>
        <dbReference type="SMART" id="SM00382"/>
    </source>
</evidence>
<dbReference type="InterPro" id="IPR019734">
    <property type="entry name" value="TPR_rpt"/>
</dbReference>
<proteinExistence type="predicted"/>
<dbReference type="OrthoDB" id="581105at2"/>
<dbReference type="SUPFAM" id="SSF52540">
    <property type="entry name" value="P-loop containing nucleoside triphosphate hydrolases"/>
    <property type="match status" value="1"/>
</dbReference>
<dbReference type="Gene3D" id="3.40.50.300">
    <property type="entry name" value="P-loop containing nucleotide triphosphate hydrolases"/>
    <property type="match status" value="1"/>
</dbReference>
<dbReference type="Pfam" id="PF13176">
    <property type="entry name" value="TPR_7"/>
    <property type="match status" value="1"/>
</dbReference>
<dbReference type="Pfam" id="PF13374">
    <property type="entry name" value="TPR_10"/>
    <property type="match status" value="1"/>
</dbReference>
<dbReference type="SMART" id="SM00028">
    <property type="entry name" value="TPR"/>
    <property type="match status" value="4"/>
</dbReference>
<dbReference type="SUPFAM" id="SSF48452">
    <property type="entry name" value="TPR-like"/>
    <property type="match status" value="1"/>
</dbReference>
<accession>A0A5C4V2N1</accession>
<dbReference type="PANTHER" id="PTHR47691:SF3">
    <property type="entry name" value="HTH-TYPE TRANSCRIPTIONAL REGULATOR RV0890C-RELATED"/>
    <property type="match status" value="1"/>
</dbReference>
<dbReference type="GO" id="GO:0043531">
    <property type="term" value="F:ADP binding"/>
    <property type="evidence" value="ECO:0007669"/>
    <property type="project" value="InterPro"/>
</dbReference>